<reference evidence="2" key="1">
    <citation type="submission" date="2009-05" db="EMBL/GenBank/DDBJ databases">
        <title>The genome sequence of Ajellomyces capsulatus strain H143.</title>
        <authorList>
            <person name="Champion M."/>
            <person name="Cuomo C.A."/>
            <person name="Ma L.-J."/>
            <person name="Henn M.R."/>
            <person name="Sil A."/>
            <person name="Goldman B."/>
            <person name="Young S.K."/>
            <person name="Kodira C.D."/>
            <person name="Zeng Q."/>
            <person name="Koehrsen M."/>
            <person name="Alvarado L."/>
            <person name="Berlin A.M."/>
            <person name="Borenstein D."/>
            <person name="Chen Z."/>
            <person name="Engels R."/>
            <person name="Freedman E."/>
            <person name="Gellesch M."/>
            <person name="Goldberg J."/>
            <person name="Griggs A."/>
            <person name="Gujja S."/>
            <person name="Heiman D.I."/>
            <person name="Hepburn T.A."/>
            <person name="Howarth C."/>
            <person name="Jen D."/>
            <person name="Larson L."/>
            <person name="Lewis B."/>
            <person name="Mehta T."/>
            <person name="Park D."/>
            <person name="Pearson M."/>
            <person name="Roberts A."/>
            <person name="Saif S."/>
            <person name="Shea T.D."/>
            <person name="Shenoy N."/>
            <person name="Sisk P."/>
            <person name="Stolte C."/>
            <person name="Sykes S."/>
            <person name="Walk T."/>
            <person name="White J."/>
            <person name="Yandava C."/>
            <person name="Klein B."/>
            <person name="McEwen J.G."/>
            <person name="Puccia R."/>
            <person name="Goldman G.H."/>
            <person name="Felipe M.S."/>
            <person name="Nino-Vega G."/>
            <person name="San-Blas G."/>
            <person name="Taylor J.W."/>
            <person name="Mendoza L."/>
            <person name="Galagan J.E."/>
            <person name="Nusbaum C."/>
            <person name="Birren B.W."/>
        </authorList>
    </citation>
    <scope>NUCLEOTIDE SEQUENCE [LARGE SCALE GENOMIC DNA]</scope>
    <source>
        <strain evidence="2">H143</strain>
    </source>
</reference>
<dbReference type="HOGENOM" id="CLU_976504_0_0_1"/>
<name>C6H3N7_AJECH</name>
<dbReference type="Proteomes" id="UP000002624">
    <property type="component" value="Unassembled WGS sequence"/>
</dbReference>
<dbReference type="EMBL" id="GG692419">
    <property type="protein sequence ID" value="EER44469.1"/>
    <property type="molecule type" value="Genomic_DNA"/>
</dbReference>
<dbReference type="AlphaFoldDB" id="C6H3N7"/>
<proteinExistence type="predicted"/>
<accession>C6H3N7</accession>
<sequence length="285" mass="33209">MPSPERTNNQTESDHAYQPASLLQEIYMWASELQEKRDRQSRSEMWHEANNRTVATKAPNNMGKASQPQRTTRTRIELSIVMKDGRRNEIKYTNAIQRLNQCLPRKCSPRIKPNPISKREWYHCIPPFSRIRTSQQRTNAYWKNTIITNQPSNQSAGHNPCPFFSIGINSTAIGRSGQPSHEPATYGHLCCNGPLIQRGKGCHTTNKLCFRCPQPPRWRFEGAYWGEETYGKRRQWSSTRESRLSMRELVRIRVRVCCWEPWDCERSAIRATTMSFNPDFEKGFV</sequence>
<evidence type="ECO:0000313" key="1">
    <source>
        <dbReference type="EMBL" id="EER44469.1"/>
    </source>
</evidence>
<dbReference type="OrthoDB" id="10635091at2759"/>
<dbReference type="VEuPathDB" id="FungiDB:HCDG_00048"/>
<protein>
    <submittedName>
        <fullName evidence="1">Uncharacterized protein</fullName>
    </submittedName>
</protein>
<gene>
    <name evidence="1" type="ORF">HCDG_00048</name>
</gene>
<evidence type="ECO:0000313" key="2">
    <source>
        <dbReference type="Proteomes" id="UP000002624"/>
    </source>
</evidence>
<organism evidence="1 2">
    <name type="scientific">Ajellomyces capsulatus (strain H143)</name>
    <name type="common">Darling's disease fungus</name>
    <name type="synonym">Histoplasma capsulatum</name>
    <dbReference type="NCBI Taxonomy" id="544712"/>
    <lineage>
        <taxon>Eukaryota</taxon>
        <taxon>Fungi</taxon>
        <taxon>Dikarya</taxon>
        <taxon>Ascomycota</taxon>
        <taxon>Pezizomycotina</taxon>
        <taxon>Eurotiomycetes</taxon>
        <taxon>Eurotiomycetidae</taxon>
        <taxon>Onygenales</taxon>
        <taxon>Ajellomycetaceae</taxon>
        <taxon>Histoplasma</taxon>
    </lineage>
</organism>
<dbReference type="OMA" id="CERSAIR"/>